<dbReference type="Gene3D" id="1.10.10.2130">
    <property type="entry name" value="DEAH helicase family, winged-helix domain"/>
    <property type="match status" value="1"/>
</dbReference>
<proteinExistence type="predicted"/>
<dbReference type="CDD" id="cd18791">
    <property type="entry name" value="SF2_C_RHA"/>
    <property type="match status" value="1"/>
</dbReference>
<comment type="caution">
    <text evidence="10">The sequence shown here is derived from an EMBL/GenBank/DDBJ whole genome shotgun (WGS) entry which is preliminary data.</text>
</comment>
<reference evidence="10" key="2">
    <citation type="journal article" date="2023" name="Plants (Basel)">
        <title>Annotation of the Turnera subulata (Passifloraceae) Draft Genome Reveals the S-Locus Evolved after the Divergence of Turneroideae from Passifloroideae in a Stepwise Manner.</title>
        <authorList>
            <person name="Henning P.M."/>
            <person name="Roalson E.H."/>
            <person name="Mir W."/>
            <person name="McCubbin A.G."/>
            <person name="Shore J.S."/>
        </authorList>
    </citation>
    <scope>NUCLEOTIDE SEQUENCE</scope>
    <source>
        <strain evidence="10">F60SS</strain>
    </source>
</reference>
<evidence type="ECO:0000313" key="10">
    <source>
        <dbReference type="EMBL" id="KAJ4841660.1"/>
    </source>
</evidence>
<feature type="domain" description="Helicase C-terminal" evidence="9">
    <location>
        <begin position="1"/>
        <end position="158"/>
    </location>
</feature>
<dbReference type="Pfam" id="PF04408">
    <property type="entry name" value="WHD_HA2"/>
    <property type="match status" value="1"/>
</dbReference>
<evidence type="ECO:0000259" key="9">
    <source>
        <dbReference type="PROSITE" id="PS51194"/>
    </source>
</evidence>
<dbReference type="PANTHER" id="PTHR18934">
    <property type="entry name" value="ATP-DEPENDENT RNA HELICASE"/>
    <property type="match status" value="1"/>
</dbReference>
<dbReference type="PANTHER" id="PTHR18934:SF83">
    <property type="entry name" value="PRE-MRNA-SPLICING FACTOR ATP-DEPENDENT RNA HELICASE DHX16"/>
    <property type="match status" value="1"/>
</dbReference>
<evidence type="ECO:0000256" key="4">
    <source>
        <dbReference type="ARBA" id="ARBA00022806"/>
    </source>
</evidence>
<accession>A0A9Q0G1I7</accession>
<dbReference type="EC" id="3.6.4.13" evidence="1"/>
<dbReference type="GO" id="GO:0016787">
    <property type="term" value="F:hydrolase activity"/>
    <property type="evidence" value="ECO:0007669"/>
    <property type="project" value="UniProtKB-KW"/>
</dbReference>
<gene>
    <name evidence="10" type="primary">ESP3_2</name>
    <name evidence="10" type="ORF">Tsubulata_010991</name>
</gene>
<dbReference type="GO" id="GO:0003724">
    <property type="term" value="F:RNA helicase activity"/>
    <property type="evidence" value="ECO:0007669"/>
    <property type="project" value="UniProtKB-EC"/>
</dbReference>
<keyword evidence="8" id="KW-0472">Membrane</keyword>
<organism evidence="10 11">
    <name type="scientific">Turnera subulata</name>
    <dbReference type="NCBI Taxonomy" id="218843"/>
    <lineage>
        <taxon>Eukaryota</taxon>
        <taxon>Viridiplantae</taxon>
        <taxon>Streptophyta</taxon>
        <taxon>Embryophyta</taxon>
        <taxon>Tracheophyta</taxon>
        <taxon>Spermatophyta</taxon>
        <taxon>Magnoliopsida</taxon>
        <taxon>eudicotyledons</taxon>
        <taxon>Gunneridae</taxon>
        <taxon>Pentapetalae</taxon>
        <taxon>rosids</taxon>
        <taxon>fabids</taxon>
        <taxon>Malpighiales</taxon>
        <taxon>Passifloraceae</taxon>
        <taxon>Turnera</taxon>
    </lineage>
</organism>
<evidence type="ECO:0000256" key="7">
    <source>
        <dbReference type="SAM" id="MobiDB-lite"/>
    </source>
</evidence>
<keyword evidence="2" id="KW-0547">Nucleotide-binding</keyword>
<keyword evidence="11" id="KW-1185">Reference proteome</keyword>
<dbReference type="GO" id="GO:0071013">
    <property type="term" value="C:catalytic step 2 spliceosome"/>
    <property type="evidence" value="ECO:0007669"/>
    <property type="project" value="TreeGrafter"/>
</dbReference>
<keyword evidence="8" id="KW-0812">Transmembrane</keyword>
<dbReference type="PROSITE" id="PS51194">
    <property type="entry name" value="HELICASE_CTER"/>
    <property type="match status" value="1"/>
</dbReference>
<dbReference type="InterPro" id="IPR001650">
    <property type="entry name" value="Helicase_C-like"/>
</dbReference>
<dbReference type="FunFam" id="1.10.10.2130:FF:000001">
    <property type="entry name" value="Pre-mRNA-splicing factor ATP-dependent RNA helicase"/>
    <property type="match status" value="1"/>
</dbReference>
<dbReference type="SMART" id="SM00490">
    <property type="entry name" value="HELICc"/>
    <property type="match status" value="1"/>
</dbReference>
<evidence type="ECO:0000256" key="2">
    <source>
        <dbReference type="ARBA" id="ARBA00022741"/>
    </source>
</evidence>
<feature type="region of interest" description="Disordered" evidence="7">
    <location>
        <begin position="230"/>
        <end position="249"/>
    </location>
</feature>
<comment type="catalytic activity">
    <reaction evidence="6">
        <text>ATP + H2O = ADP + phosphate + H(+)</text>
        <dbReference type="Rhea" id="RHEA:13065"/>
        <dbReference type="ChEBI" id="CHEBI:15377"/>
        <dbReference type="ChEBI" id="CHEBI:15378"/>
        <dbReference type="ChEBI" id="CHEBI:30616"/>
        <dbReference type="ChEBI" id="CHEBI:43474"/>
        <dbReference type="ChEBI" id="CHEBI:456216"/>
        <dbReference type="EC" id="3.6.4.13"/>
    </reaction>
</comment>
<dbReference type="EMBL" id="JAKUCV010002715">
    <property type="protein sequence ID" value="KAJ4841660.1"/>
    <property type="molecule type" value="Genomic_DNA"/>
</dbReference>
<feature type="transmembrane region" description="Helical" evidence="8">
    <location>
        <begin position="316"/>
        <end position="344"/>
    </location>
</feature>
<name>A0A9Q0G1I7_9ROSI</name>
<protein>
    <recommendedName>
        <fullName evidence="1">RNA helicase</fullName>
        <ecNumber evidence="1">3.6.4.13</ecNumber>
    </recommendedName>
</protein>
<evidence type="ECO:0000256" key="6">
    <source>
        <dbReference type="ARBA" id="ARBA00047984"/>
    </source>
</evidence>
<dbReference type="Pfam" id="PF00271">
    <property type="entry name" value="Helicase_C"/>
    <property type="match status" value="1"/>
</dbReference>
<dbReference type="AlphaFoldDB" id="A0A9Q0G1I7"/>
<dbReference type="GO" id="GO:0003723">
    <property type="term" value="F:RNA binding"/>
    <property type="evidence" value="ECO:0007669"/>
    <property type="project" value="TreeGrafter"/>
</dbReference>
<keyword evidence="4 10" id="KW-0347">Helicase</keyword>
<dbReference type="GO" id="GO:0005524">
    <property type="term" value="F:ATP binding"/>
    <property type="evidence" value="ECO:0007669"/>
    <property type="project" value="UniProtKB-KW"/>
</dbReference>
<reference evidence="10" key="1">
    <citation type="submission" date="2022-02" db="EMBL/GenBank/DDBJ databases">
        <authorList>
            <person name="Henning P.M."/>
            <person name="McCubbin A.G."/>
            <person name="Shore J.S."/>
        </authorList>
    </citation>
    <scope>NUCLEOTIDE SEQUENCE</scope>
    <source>
        <strain evidence="10">F60SS</strain>
        <tissue evidence="10">Leaves</tissue>
    </source>
</reference>
<evidence type="ECO:0000256" key="1">
    <source>
        <dbReference type="ARBA" id="ARBA00012552"/>
    </source>
</evidence>
<keyword evidence="5" id="KW-0067">ATP-binding</keyword>
<dbReference type="OrthoDB" id="1936457at2759"/>
<sequence>MFLPRQEEIKTAEEILKQRTRGFSTKIAELIVCPIYTNLPTELRAKILGPTPQGARKVILATNIAETSMTIDEINYVIYLGFCKMKSYNPRTQIDSLQVAPISKTSANQRAGQSGRTGPGKCFRLYTASNYQHLEDNNVPEIQRTNLFDVALTLKIMGIDDLIKFEFMDQPRPEALLQALELLYALNALDKNGLLTEVGKRMAKWKADLFLLSQSHHLFSSLLHTSPPSVTRQAPSLLPRTTEGEASGARRDLGRVRLCDSGSQPFPLAPVERLSLPSLPLPPSLLPSPTHIPAVRHLIGTVAATSDDGRRGFRAVLLLFVVLVAAVVVADGGGLNLCVFPMLLR</sequence>
<evidence type="ECO:0000256" key="5">
    <source>
        <dbReference type="ARBA" id="ARBA00022840"/>
    </source>
</evidence>
<dbReference type="Proteomes" id="UP001141552">
    <property type="component" value="Unassembled WGS sequence"/>
</dbReference>
<evidence type="ECO:0000256" key="3">
    <source>
        <dbReference type="ARBA" id="ARBA00022801"/>
    </source>
</evidence>
<dbReference type="InterPro" id="IPR048333">
    <property type="entry name" value="HA2_WH"/>
</dbReference>
<evidence type="ECO:0000313" key="11">
    <source>
        <dbReference type="Proteomes" id="UP001141552"/>
    </source>
</evidence>
<dbReference type="SUPFAM" id="SSF52540">
    <property type="entry name" value="P-loop containing nucleoside triphosphate hydrolases"/>
    <property type="match status" value="1"/>
</dbReference>
<keyword evidence="8" id="KW-1133">Transmembrane helix</keyword>
<keyword evidence="3" id="KW-0378">Hydrolase</keyword>
<evidence type="ECO:0000256" key="8">
    <source>
        <dbReference type="SAM" id="Phobius"/>
    </source>
</evidence>
<dbReference type="Gene3D" id="3.40.50.300">
    <property type="entry name" value="P-loop containing nucleotide triphosphate hydrolases"/>
    <property type="match status" value="1"/>
</dbReference>
<dbReference type="InterPro" id="IPR027417">
    <property type="entry name" value="P-loop_NTPase"/>
</dbReference>
<dbReference type="InterPro" id="IPR042035">
    <property type="entry name" value="DEAH_win-hel_dom"/>
</dbReference>